<dbReference type="InterPro" id="IPR006593">
    <property type="entry name" value="Cyt_b561/ferric_Rdtase_TM"/>
</dbReference>
<dbReference type="PROSITE" id="PS50939">
    <property type="entry name" value="CYTOCHROME_B561"/>
    <property type="match status" value="1"/>
</dbReference>
<evidence type="ECO:0000259" key="16">
    <source>
        <dbReference type="PROSITE" id="PS50939"/>
    </source>
</evidence>
<dbReference type="PANTHER" id="PTHR31468">
    <property type="entry name" value="1,3-BETA-GLUCANOSYLTRANSFERASE GAS1"/>
    <property type="match status" value="1"/>
</dbReference>
<evidence type="ECO:0000256" key="9">
    <source>
        <dbReference type="ARBA" id="ARBA00022989"/>
    </source>
</evidence>
<keyword evidence="10 13" id="KW-0472">Membrane</keyword>
<evidence type="ECO:0000256" key="10">
    <source>
        <dbReference type="ARBA" id="ARBA00023136"/>
    </source>
</evidence>
<feature type="compositionally biased region" description="Low complexity" evidence="14">
    <location>
        <begin position="398"/>
        <end position="445"/>
    </location>
</feature>
<dbReference type="GO" id="GO:0071970">
    <property type="term" value="P:fungal-type cell wall (1-&gt;3)-beta-D-glucan biosynthetic process"/>
    <property type="evidence" value="ECO:0007669"/>
    <property type="project" value="TreeGrafter"/>
</dbReference>
<evidence type="ECO:0000313" key="17">
    <source>
        <dbReference type="EMBL" id="SPQ20213.1"/>
    </source>
</evidence>
<dbReference type="Gene3D" id="1.20.120.1770">
    <property type="match status" value="1"/>
</dbReference>
<dbReference type="SUPFAM" id="SSF51445">
    <property type="entry name" value="(Trans)glycosidases"/>
    <property type="match status" value="1"/>
</dbReference>
<dbReference type="Proteomes" id="UP000289323">
    <property type="component" value="Unassembled WGS sequence"/>
</dbReference>
<feature type="transmembrane region" description="Helical" evidence="15">
    <location>
        <begin position="749"/>
        <end position="768"/>
    </location>
</feature>
<feature type="transmembrane region" description="Helical" evidence="15">
    <location>
        <begin position="682"/>
        <end position="701"/>
    </location>
</feature>
<feature type="domain" description="Cytochrome b561" evidence="16">
    <location>
        <begin position="558"/>
        <end position="774"/>
    </location>
</feature>
<evidence type="ECO:0000313" key="18">
    <source>
        <dbReference type="Proteomes" id="UP000289323"/>
    </source>
</evidence>
<feature type="region of interest" description="Disordered" evidence="14">
    <location>
        <begin position="504"/>
        <end position="582"/>
    </location>
</feature>
<keyword evidence="12 13" id="KW-0449">Lipoprotein</keyword>
<dbReference type="InterPro" id="IPR017853">
    <property type="entry name" value="GH"/>
</dbReference>
<dbReference type="EC" id="2.4.1.-" evidence="13"/>
<evidence type="ECO:0000256" key="8">
    <source>
        <dbReference type="ARBA" id="ARBA00022982"/>
    </source>
</evidence>
<dbReference type="CDD" id="cd08760">
    <property type="entry name" value="Cyt_b561_FRRS1_like"/>
    <property type="match status" value="1"/>
</dbReference>
<keyword evidence="9 15" id="KW-1133">Transmembrane helix</keyword>
<evidence type="ECO:0000256" key="3">
    <source>
        <dbReference type="ARBA" id="ARBA00022448"/>
    </source>
</evidence>
<dbReference type="Gene3D" id="3.20.20.80">
    <property type="entry name" value="Glycosidases"/>
    <property type="match status" value="1"/>
</dbReference>
<evidence type="ECO:0000256" key="13">
    <source>
        <dbReference type="RuleBase" id="RU361209"/>
    </source>
</evidence>
<feature type="signal peptide" evidence="13">
    <location>
        <begin position="1"/>
        <end position="19"/>
    </location>
</feature>
<evidence type="ECO:0000256" key="11">
    <source>
        <dbReference type="ARBA" id="ARBA00023180"/>
    </source>
</evidence>
<organism evidence="17 18">
    <name type="scientific">Thermothielavioides terrestris</name>
    <dbReference type="NCBI Taxonomy" id="2587410"/>
    <lineage>
        <taxon>Eukaryota</taxon>
        <taxon>Fungi</taxon>
        <taxon>Dikarya</taxon>
        <taxon>Ascomycota</taxon>
        <taxon>Pezizomycotina</taxon>
        <taxon>Sordariomycetes</taxon>
        <taxon>Sordariomycetidae</taxon>
        <taxon>Sordariales</taxon>
        <taxon>Chaetomiaceae</taxon>
        <taxon>Thermothielavioides</taxon>
    </lineage>
</organism>
<evidence type="ECO:0000256" key="5">
    <source>
        <dbReference type="ARBA" id="ARBA00022679"/>
    </source>
</evidence>
<dbReference type="GO" id="GO:0005886">
    <property type="term" value="C:plasma membrane"/>
    <property type="evidence" value="ECO:0007669"/>
    <property type="project" value="UniProtKB-SubCell"/>
</dbReference>
<reference evidence="17 18" key="1">
    <citation type="submission" date="2018-04" db="EMBL/GenBank/DDBJ databases">
        <authorList>
            <person name="Huttner S."/>
            <person name="Dainat J."/>
        </authorList>
    </citation>
    <scope>NUCLEOTIDE SEQUENCE [LARGE SCALE GENOMIC DNA]</scope>
</reference>
<keyword evidence="8" id="KW-0249">Electron transport</keyword>
<dbReference type="GO" id="GO:0031505">
    <property type="term" value="P:fungal-type cell wall organization"/>
    <property type="evidence" value="ECO:0007669"/>
    <property type="project" value="TreeGrafter"/>
</dbReference>
<sequence length="798" mass="84240">MRSTAAVFSLLTAAAAVRAGPTASVPVRARAVEIEPITAKGNAFFKGNERFYVRGIDYQPGGASANIDPLADPKVCMPDIEKFKKLGVNVIRVYSTDNSMDHDECMNALAEANIYVVLDANNPKYSIKREDPHGSYNTVYLQSVFATIDSFAKYSNTMAFISGNEVINDQTNTTLAAPYVKATDRDMRAYIKARNYRKILVGYSAADVSSNRQQTANYFNCGPDEERSDFFAFNDYSWCSSDFITAGWDVKVRIFTGYGIPIFLTEYGCNTNKRNFGELQSLMHPNMTGVYSGGLMYEYSMEPNKYGIVEIKGGQDNGGIDQTGERIELDEFAAFASALKKWPAPSGDGGYTSTSKAAPCPTQDQNWLVSSTKLPAIPEGAKKFFESGAGKGPGLNGPGSETATDQASTSDDSTTSGSSSTSVSSTSGSGMSSTSTSASTPTKSTNAAVRARVSAVDTAPFVVSGLVLFFTLVALAWLTVLALSSRTTPDQAYGAVLAPAHAPHLSSVPGRRSSASTDNNAHHFPGGAGGGGSDASSGATGGDPSSFWPGGGYPHQGSGGGGGGDSSNNNGGGLGPFGGGGDGGGGGADRAAGFDIELALAHRRIHGILAALAMVLLFPLGAILLRVLPAGRPAVWTHVAVQLLAWGVYVAAAGLGIDLVVRVRIPEGGGLLQNPSTRYHPIIGLVLLALLVIQPVVGFVHHRVYKRVQRRQLWSYLHLAIGRVGITLGIINGGLGLYLANASASAKRVYAIVPAIMWALWMLVALWSEIRRLRKMHRDSKSAAAKSKHPVTDGRSSE</sequence>
<keyword evidence="6 15" id="KW-0812">Transmembrane</keyword>
<feature type="transmembrane region" description="Helical" evidence="15">
    <location>
        <begin position="608"/>
        <end position="628"/>
    </location>
</feature>
<dbReference type="AlphaFoldDB" id="A0A446BCM0"/>
<evidence type="ECO:0000256" key="2">
    <source>
        <dbReference type="ARBA" id="ARBA00007528"/>
    </source>
</evidence>
<evidence type="ECO:0000256" key="7">
    <source>
        <dbReference type="ARBA" id="ARBA00022729"/>
    </source>
</evidence>
<evidence type="ECO:0000256" key="15">
    <source>
        <dbReference type="SAM" id="Phobius"/>
    </source>
</evidence>
<evidence type="ECO:0000256" key="1">
    <source>
        <dbReference type="ARBA" id="ARBA00004609"/>
    </source>
</evidence>
<comment type="subcellular location">
    <subcellularLocation>
        <location evidence="1 13">Cell membrane</location>
        <topology evidence="1 13">Lipid-anchor</topology>
        <topology evidence="1 13">GPI-anchor</topology>
    </subcellularLocation>
</comment>
<evidence type="ECO:0000256" key="12">
    <source>
        <dbReference type="ARBA" id="ARBA00023288"/>
    </source>
</evidence>
<feature type="compositionally biased region" description="Low complexity" evidence="14">
    <location>
        <begin position="534"/>
        <end position="546"/>
    </location>
</feature>
<dbReference type="GO" id="GO:0098552">
    <property type="term" value="C:side of membrane"/>
    <property type="evidence" value="ECO:0007669"/>
    <property type="project" value="UniProtKB-KW"/>
</dbReference>
<dbReference type="SMART" id="SM00665">
    <property type="entry name" value="B561"/>
    <property type="match status" value="1"/>
</dbReference>
<proteinExistence type="inferred from homology"/>
<dbReference type="InterPro" id="IPR004886">
    <property type="entry name" value="Glucanosyltransferase"/>
</dbReference>
<keyword evidence="11" id="KW-0325">Glycoprotein</keyword>
<evidence type="ECO:0000256" key="4">
    <source>
        <dbReference type="ARBA" id="ARBA00022622"/>
    </source>
</evidence>
<comment type="similarity">
    <text evidence="2 13">Belongs to the glycosyl hydrolase 72 family.</text>
</comment>
<feature type="region of interest" description="Disordered" evidence="14">
    <location>
        <begin position="383"/>
        <end position="446"/>
    </location>
</feature>
<keyword evidence="5 13" id="KW-0808">Transferase</keyword>
<evidence type="ECO:0000256" key="14">
    <source>
        <dbReference type="SAM" id="MobiDB-lite"/>
    </source>
</evidence>
<name>A0A446BCM0_9PEZI</name>
<feature type="transmembrane region" description="Helical" evidence="15">
    <location>
        <begin position="713"/>
        <end position="737"/>
    </location>
</feature>
<keyword evidence="7 13" id="KW-0732">Signal</keyword>
<protein>
    <recommendedName>
        <fullName evidence="13">1,3-beta-glucanosyltransferase</fullName>
        <ecNumber evidence="13">2.4.1.-</ecNumber>
    </recommendedName>
</protein>
<feature type="compositionally biased region" description="Gly residues" evidence="14">
    <location>
        <begin position="549"/>
        <end position="582"/>
    </location>
</feature>
<dbReference type="PANTHER" id="PTHR31468:SF5">
    <property type="entry name" value="1,3-BETA-GLUCANOSYLTRANSFERASE GAS5"/>
    <property type="match status" value="1"/>
</dbReference>
<evidence type="ECO:0000256" key="6">
    <source>
        <dbReference type="ARBA" id="ARBA00022692"/>
    </source>
</evidence>
<dbReference type="Pfam" id="PF03198">
    <property type="entry name" value="Glyco_hydro_72"/>
    <property type="match status" value="1"/>
</dbReference>
<dbReference type="EMBL" id="OUUZ01000003">
    <property type="protein sequence ID" value="SPQ20213.1"/>
    <property type="molecule type" value="Genomic_DNA"/>
</dbReference>
<keyword evidence="3" id="KW-0813">Transport</keyword>
<keyword evidence="4 13" id="KW-0336">GPI-anchor</keyword>
<gene>
    <name evidence="17" type="ORF">TT172_LOCUS2632</name>
</gene>
<dbReference type="GO" id="GO:0042124">
    <property type="term" value="F:1,3-beta-glucanosyltransferase activity"/>
    <property type="evidence" value="ECO:0007669"/>
    <property type="project" value="TreeGrafter"/>
</dbReference>
<feature type="chain" id="PRO_5018815521" description="1,3-beta-glucanosyltransferase" evidence="13">
    <location>
        <begin position="20"/>
        <end position="798"/>
    </location>
</feature>
<feature type="transmembrane region" description="Helical" evidence="15">
    <location>
        <begin position="461"/>
        <end position="483"/>
    </location>
</feature>
<comment type="function">
    <text evidence="13">Splits internally a 1,3-beta-glucan molecule and transfers the newly generated reducing end (the donor) to the non-reducing end of another 1,3-beta-glucan molecule (the acceptor) forming a 1,3-beta linkage, resulting in the elongation of 1,3-beta-glucan chains in the cell wall.</text>
</comment>
<accession>A0A446BCM0</accession>